<keyword evidence="2" id="KW-0732">Signal</keyword>
<evidence type="ECO:0000313" key="8">
    <source>
        <dbReference type="EMBL" id="KAK7494186.1"/>
    </source>
</evidence>
<feature type="domain" description="Chitin-binding type-2" evidence="7">
    <location>
        <begin position="11"/>
        <end position="66"/>
    </location>
</feature>
<dbReference type="GO" id="GO:0008061">
    <property type="term" value="F:chitin binding"/>
    <property type="evidence" value="ECO:0007669"/>
    <property type="project" value="UniProtKB-KW"/>
</dbReference>
<evidence type="ECO:0000259" key="7">
    <source>
        <dbReference type="PROSITE" id="PS50940"/>
    </source>
</evidence>
<feature type="region of interest" description="Disordered" evidence="6">
    <location>
        <begin position="185"/>
        <end position="205"/>
    </location>
</feature>
<evidence type="ECO:0000256" key="1">
    <source>
        <dbReference type="ARBA" id="ARBA00022669"/>
    </source>
</evidence>
<dbReference type="InterPro" id="IPR051940">
    <property type="entry name" value="Chitin_bind-dev_reg"/>
</dbReference>
<evidence type="ECO:0000256" key="6">
    <source>
        <dbReference type="SAM" id="MobiDB-lite"/>
    </source>
</evidence>
<keyword evidence="3" id="KW-0677">Repeat</keyword>
<feature type="domain" description="Chitin-binding type-2" evidence="7">
    <location>
        <begin position="230"/>
        <end position="287"/>
    </location>
</feature>
<dbReference type="PANTHER" id="PTHR23301">
    <property type="entry name" value="CHITIN BINDING PERITROPHIN-A"/>
    <property type="match status" value="1"/>
</dbReference>
<feature type="non-terminal residue" evidence="8">
    <location>
        <position position="1"/>
    </location>
</feature>
<dbReference type="PROSITE" id="PS50940">
    <property type="entry name" value="CHIT_BIND_II"/>
    <property type="match status" value="2"/>
</dbReference>
<dbReference type="EMBL" id="JACVVK020000086">
    <property type="protein sequence ID" value="KAK7494186.1"/>
    <property type="molecule type" value="Genomic_DNA"/>
</dbReference>
<dbReference type="Gene3D" id="2.170.140.10">
    <property type="entry name" value="Chitin binding domain"/>
    <property type="match status" value="2"/>
</dbReference>
<dbReference type="AlphaFoldDB" id="A0ABD0L3T7"/>
<dbReference type="PANTHER" id="PTHR23301:SF107">
    <property type="entry name" value="LD20793P"/>
    <property type="match status" value="1"/>
</dbReference>
<dbReference type="SMART" id="SM00494">
    <property type="entry name" value="ChtBD2"/>
    <property type="match status" value="2"/>
</dbReference>
<evidence type="ECO:0000256" key="3">
    <source>
        <dbReference type="ARBA" id="ARBA00022737"/>
    </source>
</evidence>
<accession>A0ABD0L3T7</accession>
<reference evidence="8 9" key="1">
    <citation type="journal article" date="2023" name="Sci. Data">
        <title>Genome assembly of the Korean intertidal mud-creeper Batillaria attramentaria.</title>
        <authorList>
            <person name="Patra A.K."/>
            <person name="Ho P.T."/>
            <person name="Jun S."/>
            <person name="Lee S.J."/>
            <person name="Kim Y."/>
            <person name="Won Y.J."/>
        </authorList>
    </citation>
    <scope>NUCLEOTIDE SEQUENCE [LARGE SCALE GENOMIC DNA]</scope>
    <source>
        <strain evidence="8">Wonlab-2016</strain>
    </source>
</reference>
<comment type="caution">
    <text evidence="8">The sequence shown here is derived from an EMBL/GenBank/DDBJ whole genome shotgun (WGS) entry which is preliminary data.</text>
</comment>
<feature type="compositionally biased region" description="Low complexity" evidence="6">
    <location>
        <begin position="447"/>
        <end position="468"/>
    </location>
</feature>
<keyword evidence="5" id="KW-0325">Glycoprotein</keyword>
<evidence type="ECO:0000256" key="5">
    <source>
        <dbReference type="ARBA" id="ARBA00023180"/>
    </source>
</evidence>
<keyword evidence="1" id="KW-0147">Chitin-binding</keyword>
<protein>
    <recommendedName>
        <fullName evidence="7">Chitin-binding type-2 domain-containing protein</fullName>
    </recommendedName>
</protein>
<dbReference type="SUPFAM" id="SSF57625">
    <property type="entry name" value="Invertebrate chitin-binding proteins"/>
    <property type="match status" value="2"/>
</dbReference>
<keyword evidence="9" id="KW-1185">Reference proteome</keyword>
<name>A0ABD0L3T7_9CAEN</name>
<feature type="region of interest" description="Disordered" evidence="6">
    <location>
        <begin position="445"/>
        <end position="475"/>
    </location>
</feature>
<evidence type="ECO:0000256" key="2">
    <source>
        <dbReference type="ARBA" id="ARBA00022729"/>
    </source>
</evidence>
<keyword evidence="4" id="KW-1015">Disulfide bond</keyword>
<dbReference type="Proteomes" id="UP001519460">
    <property type="component" value="Unassembled WGS sequence"/>
</dbReference>
<dbReference type="Pfam" id="PF01607">
    <property type="entry name" value="CBM_14"/>
    <property type="match status" value="2"/>
</dbReference>
<organism evidence="8 9">
    <name type="scientific">Batillaria attramentaria</name>
    <dbReference type="NCBI Taxonomy" id="370345"/>
    <lineage>
        <taxon>Eukaryota</taxon>
        <taxon>Metazoa</taxon>
        <taxon>Spiralia</taxon>
        <taxon>Lophotrochozoa</taxon>
        <taxon>Mollusca</taxon>
        <taxon>Gastropoda</taxon>
        <taxon>Caenogastropoda</taxon>
        <taxon>Sorbeoconcha</taxon>
        <taxon>Cerithioidea</taxon>
        <taxon>Batillariidae</taxon>
        <taxon>Batillaria</taxon>
    </lineage>
</organism>
<evidence type="ECO:0000313" key="9">
    <source>
        <dbReference type="Proteomes" id="UP001519460"/>
    </source>
</evidence>
<dbReference type="InterPro" id="IPR036508">
    <property type="entry name" value="Chitin-bd_dom_sf"/>
</dbReference>
<evidence type="ECO:0000256" key="4">
    <source>
        <dbReference type="ARBA" id="ARBA00023157"/>
    </source>
</evidence>
<proteinExistence type="predicted"/>
<sequence length="475" mass="48670">ATICTVSGQLHQQCPRAFGDYPDGNGCVTFLRCWRGQPYQMRCPGGMAFDPANSRCVNQQQVACVQNNQVAGPLIGGNAPGAPAAIGQLQQPSINQVQVAGFQPGSFPNGGLFGVPPPIQNGNAALLPQPGLNPALQPAGNPALQPAGNPAILPAGNPGLLPPPPGFVFPAPAGNPGVLPLQPQNPGNPGVFPPQRAGGNAGVLAGGQNGGQAGNNAAGVVLIGYSVAQSPFCPAPNGDFPNPASETCSAFFRCVDGRPIALRCPSEQTFDFLQLSCRPSDDVDCERQLQLYANPHVFLDWLYGRQNGIGATFPSLKGQDGNQINPNLQNALFGLNNLPLPQGTFPQQNSLGGGVQGNAGVQGTGALNGFAQSQGTGAPDLGLLSPDPFSRGVLVQGTQPVEGAPPAIGRLYPTAQGTVIVIPKQPGQSQVQIPNIQRIDTVTVSIQPGQATTPSPQPAQAQPAQPVQPNAPPQS</sequence>
<dbReference type="InterPro" id="IPR002557">
    <property type="entry name" value="Chitin-bd_dom"/>
</dbReference>
<gene>
    <name evidence="8" type="ORF">BaRGS_00014659</name>
</gene>